<proteinExistence type="predicted"/>
<keyword evidence="2" id="KW-1185">Reference proteome</keyword>
<comment type="caution">
    <text evidence="1">The sequence shown here is derived from an EMBL/GenBank/DDBJ whole genome shotgun (WGS) entry which is preliminary data.</text>
</comment>
<accession>W6K160</accession>
<dbReference type="Proteomes" id="UP000035763">
    <property type="component" value="Unassembled WGS sequence"/>
</dbReference>
<dbReference type="EMBL" id="CAJA01000514">
    <property type="protein sequence ID" value="CCH75638.1"/>
    <property type="molecule type" value="Genomic_DNA"/>
</dbReference>
<organism evidence="1 2">
    <name type="scientific">Nostocoides australiense Ben110</name>
    <dbReference type="NCBI Taxonomy" id="1193182"/>
    <lineage>
        <taxon>Bacteria</taxon>
        <taxon>Bacillati</taxon>
        <taxon>Actinomycetota</taxon>
        <taxon>Actinomycetes</taxon>
        <taxon>Micrococcales</taxon>
        <taxon>Intrasporangiaceae</taxon>
        <taxon>Nostocoides</taxon>
    </lineage>
</organism>
<protein>
    <submittedName>
        <fullName evidence="1">Uncharacterized protein</fullName>
    </submittedName>
</protein>
<name>W6K160_9MICO</name>
<evidence type="ECO:0000313" key="1">
    <source>
        <dbReference type="EMBL" id="CCH75638.1"/>
    </source>
</evidence>
<dbReference type="STRING" id="1193182.BN11_860008"/>
<evidence type="ECO:0000313" key="2">
    <source>
        <dbReference type="Proteomes" id="UP000035763"/>
    </source>
</evidence>
<dbReference type="AlphaFoldDB" id="W6K160"/>
<gene>
    <name evidence="1" type="ORF">BN11_860008</name>
</gene>
<sequence length="30" mass="3206">MFLALGFIGALRLRRASVATPINPSALFCV</sequence>
<reference evidence="1 2" key="1">
    <citation type="journal article" date="2013" name="ISME J.">
        <title>A metabolic model for members of the genus Tetrasphaera involved in enhanced biological phosphorus removal.</title>
        <authorList>
            <person name="Kristiansen R."/>
            <person name="Nguyen H.T.T."/>
            <person name="Saunders A.M."/>
            <person name="Nielsen J.L."/>
            <person name="Wimmer R."/>
            <person name="Le V.Q."/>
            <person name="McIlroy S.J."/>
            <person name="Petrovski S."/>
            <person name="Seviour R.J."/>
            <person name="Calteau A."/>
            <person name="Nielsen K.L."/>
            <person name="Nielsen P.H."/>
        </authorList>
    </citation>
    <scope>NUCLEOTIDE SEQUENCE [LARGE SCALE GENOMIC DNA]</scope>
    <source>
        <strain evidence="1 2">Ben110</strain>
    </source>
</reference>